<proteinExistence type="predicted"/>
<feature type="domain" description="ACT" evidence="10">
    <location>
        <begin position="238"/>
        <end position="315"/>
    </location>
</feature>
<dbReference type="SUPFAM" id="SSF53850">
    <property type="entry name" value="Periplasmic binding protein-like II"/>
    <property type="match status" value="1"/>
</dbReference>
<comment type="pathway">
    <text evidence="1">Amino-acid biosynthesis; L-phenylalanine biosynthesis; phenylpyruvate from prephenate: step 1/1.</text>
</comment>
<protein>
    <recommendedName>
        <fullName evidence="3">Prephenate dehydratase</fullName>
        <ecNumber evidence="2">4.2.1.51</ecNumber>
    </recommendedName>
</protein>
<evidence type="ECO:0000256" key="2">
    <source>
        <dbReference type="ARBA" id="ARBA00013147"/>
    </source>
</evidence>
<dbReference type="Pfam" id="PF00800">
    <property type="entry name" value="PDT"/>
    <property type="match status" value="1"/>
</dbReference>
<comment type="catalytic activity">
    <reaction evidence="8">
        <text>prephenate + H(+) = 3-phenylpyruvate + CO2 + H2O</text>
        <dbReference type="Rhea" id="RHEA:21648"/>
        <dbReference type="ChEBI" id="CHEBI:15377"/>
        <dbReference type="ChEBI" id="CHEBI:15378"/>
        <dbReference type="ChEBI" id="CHEBI:16526"/>
        <dbReference type="ChEBI" id="CHEBI:18005"/>
        <dbReference type="ChEBI" id="CHEBI:29934"/>
        <dbReference type="EC" id="4.2.1.51"/>
    </reaction>
</comment>
<accession>A0A8H9HHB8</accession>
<keyword evidence="6" id="KW-0584">Phenylalanine biosynthesis</keyword>
<dbReference type="GO" id="GO:0004664">
    <property type="term" value="F:prephenate dehydratase activity"/>
    <property type="evidence" value="ECO:0007669"/>
    <property type="project" value="UniProtKB-EC"/>
</dbReference>
<feature type="domain" description="Prephenate dehydratase" evidence="9">
    <location>
        <begin position="45"/>
        <end position="223"/>
    </location>
</feature>
<dbReference type="InterPro" id="IPR001086">
    <property type="entry name" value="Preph_deHydtase"/>
</dbReference>
<sequence length="351" mass="37467">MIGNRGPGHRNAFLPGARNRYGDCFGTTPPMHHTIRNGGVMSATRYTYLGPAGTFTEAALHTLPEAATRELVPLSSVALALDAVRGGEAAGAFVPIENSVEGAVTATNDELAAGAPLMIYREVLLPITFALLVRPGTELSGVKTVTSHPVAQPQVRKWLAANLPDATWESAASNADGARLVAEGRYDGAFAGEFAAPIYGLDPLVKEIADSHGATTRFVLVGRPGRVSSPTGADKTSMVVWLPDDHPGALLELLQEFAVRGVNLMRIESRPTGEGLGNYCFLIDCEGHLSERRVAEAMMGLRRICPQVRFLGSYPRADRQGSKHRRPGTSDEDFAAAADWLSRALDGRADI</sequence>
<evidence type="ECO:0000259" key="9">
    <source>
        <dbReference type="PROSITE" id="PS51171"/>
    </source>
</evidence>
<dbReference type="FunFam" id="3.30.70.260:FF:000012">
    <property type="entry name" value="Prephenate dehydratase"/>
    <property type="match status" value="1"/>
</dbReference>
<dbReference type="NCBIfam" id="NF008865">
    <property type="entry name" value="PRK11898.1"/>
    <property type="match status" value="1"/>
</dbReference>
<dbReference type="EMBL" id="BMUB01000003">
    <property type="protein sequence ID" value="GGU66879.1"/>
    <property type="molecule type" value="Genomic_DNA"/>
</dbReference>
<dbReference type="PANTHER" id="PTHR21022:SF19">
    <property type="entry name" value="PREPHENATE DEHYDRATASE-RELATED"/>
    <property type="match status" value="1"/>
</dbReference>
<evidence type="ECO:0000259" key="10">
    <source>
        <dbReference type="PROSITE" id="PS51671"/>
    </source>
</evidence>
<comment type="caution">
    <text evidence="11">The sequence shown here is derived from an EMBL/GenBank/DDBJ whole genome shotgun (WGS) entry which is preliminary data.</text>
</comment>
<organism evidence="11 12">
    <name type="scientific">Kitasatospora aureofaciens</name>
    <name type="common">Streptomyces aureofaciens</name>
    <dbReference type="NCBI Taxonomy" id="1894"/>
    <lineage>
        <taxon>Bacteria</taxon>
        <taxon>Bacillati</taxon>
        <taxon>Actinomycetota</taxon>
        <taxon>Actinomycetes</taxon>
        <taxon>Kitasatosporales</taxon>
        <taxon>Streptomycetaceae</taxon>
        <taxon>Kitasatospora</taxon>
    </lineage>
</organism>
<dbReference type="UniPathway" id="UPA00121">
    <property type="reaction ID" value="UER00345"/>
</dbReference>
<evidence type="ECO:0000256" key="4">
    <source>
        <dbReference type="ARBA" id="ARBA00022605"/>
    </source>
</evidence>
<dbReference type="CDD" id="cd04905">
    <property type="entry name" value="ACT_CM-PDT"/>
    <property type="match status" value="1"/>
</dbReference>
<reference evidence="11 12" key="1">
    <citation type="journal article" date="2014" name="Int. J. Syst. Evol. Microbiol.">
        <title>Complete genome sequence of Corynebacterium casei LMG S-19264T (=DSM 44701T), isolated from a smear-ripened cheese.</title>
        <authorList>
            <consortium name="US DOE Joint Genome Institute (JGI-PGF)"/>
            <person name="Walter F."/>
            <person name="Albersmeier A."/>
            <person name="Kalinowski J."/>
            <person name="Ruckert C."/>
        </authorList>
    </citation>
    <scope>NUCLEOTIDE SEQUENCE [LARGE SCALE GENOMIC DNA]</scope>
    <source>
        <strain evidence="11 12">JCM 4434</strain>
    </source>
</reference>
<dbReference type="EC" id="4.2.1.51" evidence="2"/>
<dbReference type="PROSITE" id="PS51671">
    <property type="entry name" value="ACT"/>
    <property type="match status" value="1"/>
</dbReference>
<dbReference type="GO" id="GO:0009094">
    <property type="term" value="P:L-phenylalanine biosynthetic process"/>
    <property type="evidence" value="ECO:0007669"/>
    <property type="project" value="UniProtKB-UniPathway"/>
</dbReference>
<evidence type="ECO:0000256" key="3">
    <source>
        <dbReference type="ARBA" id="ARBA00021872"/>
    </source>
</evidence>
<name>A0A8H9HHB8_KITAU</name>
<gene>
    <name evidence="11" type="ORF">GCM10010502_17460</name>
</gene>
<dbReference type="Proteomes" id="UP000610124">
    <property type="component" value="Unassembled WGS sequence"/>
</dbReference>
<dbReference type="Gene3D" id="3.30.70.260">
    <property type="match status" value="1"/>
</dbReference>
<keyword evidence="4" id="KW-0028">Amino-acid biosynthesis</keyword>
<dbReference type="InterPro" id="IPR045865">
    <property type="entry name" value="ACT-like_dom_sf"/>
</dbReference>
<dbReference type="Gene3D" id="3.40.190.10">
    <property type="entry name" value="Periplasmic binding protein-like II"/>
    <property type="match status" value="2"/>
</dbReference>
<dbReference type="AlphaFoldDB" id="A0A8H9HHB8"/>
<evidence type="ECO:0000256" key="5">
    <source>
        <dbReference type="ARBA" id="ARBA00023141"/>
    </source>
</evidence>
<keyword evidence="7" id="KW-0456">Lyase</keyword>
<dbReference type="InterPro" id="IPR018528">
    <property type="entry name" value="Preph_deHydtase_CS"/>
</dbReference>
<evidence type="ECO:0000256" key="1">
    <source>
        <dbReference type="ARBA" id="ARBA00004741"/>
    </source>
</evidence>
<evidence type="ECO:0000313" key="11">
    <source>
        <dbReference type="EMBL" id="GGU66879.1"/>
    </source>
</evidence>
<dbReference type="FunFam" id="3.40.190.10:FF:000064">
    <property type="entry name" value="Prephenate dehydratase"/>
    <property type="match status" value="1"/>
</dbReference>
<dbReference type="Pfam" id="PF01842">
    <property type="entry name" value="ACT"/>
    <property type="match status" value="1"/>
</dbReference>
<dbReference type="CDD" id="cd13632">
    <property type="entry name" value="PBP2_Aa-PDT_like"/>
    <property type="match status" value="1"/>
</dbReference>
<evidence type="ECO:0000313" key="12">
    <source>
        <dbReference type="Proteomes" id="UP000610124"/>
    </source>
</evidence>
<dbReference type="InterPro" id="IPR002912">
    <property type="entry name" value="ACT_dom"/>
</dbReference>
<dbReference type="GO" id="GO:0005737">
    <property type="term" value="C:cytoplasm"/>
    <property type="evidence" value="ECO:0007669"/>
    <property type="project" value="TreeGrafter"/>
</dbReference>
<dbReference type="PANTHER" id="PTHR21022">
    <property type="entry name" value="PREPHENATE DEHYDRATASE P PROTEIN"/>
    <property type="match status" value="1"/>
</dbReference>
<dbReference type="SUPFAM" id="SSF55021">
    <property type="entry name" value="ACT-like"/>
    <property type="match status" value="1"/>
</dbReference>
<evidence type="ECO:0000256" key="6">
    <source>
        <dbReference type="ARBA" id="ARBA00023222"/>
    </source>
</evidence>
<keyword evidence="5" id="KW-0057">Aromatic amino acid biosynthesis</keyword>
<evidence type="ECO:0000256" key="8">
    <source>
        <dbReference type="ARBA" id="ARBA00047848"/>
    </source>
</evidence>
<dbReference type="PROSITE" id="PS00857">
    <property type="entry name" value="PREPHENATE_DEHYDR_1"/>
    <property type="match status" value="1"/>
</dbReference>
<evidence type="ECO:0000256" key="7">
    <source>
        <dbReference type="ARBA" id="ARBA00023239"/>
    </source>
</evidence>
<dbReference type="PROSITE" id="PS51171">
    <property type="entry name" value="PREPHENATE_DEHYDR_3"/>
    <property type="match status" value="1"/>
</dbReference>